<dbReference type="EMBL" id="JARVKF010000246">
    <property type="protein sequence ID" value="KAK9420248.1"/>
    <property type="molecule type" value="Genomic_DNA"/>
</dbReference>
<comment type="cofactor">
    <cofactor evidence="1">
        <name>heme</name>
        <dbReference type="ChEBI" id="CHEBI:30413"/>
    </cofactor>
</comment>
<keyword evidence="8" id="KW-1133">Transmembrane helix</keyword>
<evidence type="ECO:0008006" key="11">
    <source>
        <dbReference type="Google" id="ProtNLM"/>
    </source>
</evidence>
<keyword evidence="8" id="KW-0472">Membrane</keyword>
<dbReference type="PRINTS" id="PR00463">
    <property type="entry name" value="EP450I"/>
</dbReference>
<keyword evidence="4" id="KW-0479">Metal-binding</keyword>
<accession>A0ABR2UZX9</accession>
<evidence type="ECO:0000256" key="5">
    <source>
        <dbReference type="ARBA" id="ARBA00023002"/>
    </source>
</evidence>
<feature type="transmembrane region" description="Helical" evidence="8">
    <location>
        <begin position="12"/>
        <end position="33"/>
    </location>
</feature>
<evidence type="ECO:0000256" key="4">
    <source>
        <dbReference type="ARBA" id="ARBA00022723"/>
    </source>
</evidence>
<evidence type="ECO:0000256" key="2">
    <source>
        <dbReference type="ARBA" id="ARBA00005179"/>
    </source>
</evidence>
<evidence type="ECO:0000256" key="6">
    <source>
        <dbReference type="ARBA" id="ARBA00023004"/>
    </source>
</evidence>
<dbReference type="InterPro" id="IPR001128">
    <property type="entry name" value="Cyt_P450"/>
</dbReference>
<dbReference type="InterPro" id="IPR050121">
    <property type="entry name" value="Cytochrome_P450_monoxygenase"/>
</dbReference>
<dbReference type="PRINTS" id="PR00385">
    <property type="entry name" value="P450"/>
</dbReference>
<gene>
    <name evidence="9" type="ORF">SUNI508_06517</name>
</gene>
<keyword evidence="7" id="KW-0503">Monooxygenase</keyword>
<evidence type="ECO:0000313" key="10">
    <source>
        <dbReference type="Proteomes" id="UP001408356"/>
    </source>
</evidence>
<organism evidence="9 10">
    <name type="scientific">Seiridium unicorne</name>
    <dbReference type="NCBI Taxonomy" id="138068"/>
    <lineage>
        <taxon>Eukaryota</taxon>
        <taxon>Fungi</taxon>
        <taxon>Dikarya</taxon>
        <taxon>Ascomycota</taxon>
        <taxon>Pezizomycotina</taxon>
        <taxon>Sordariomycetes</taxon>
        <taxon>Xylariomycetidae</taxon>
        <taxon>Amphisphaeriales</taxon>
        <taxon>Sporocadaceae</taxon>
        <taxon>Seiridium</taxon>
    </lineage>
</organism>
<dbReference type="InterPro" id="IPR036396">
    <property type="entry name" value="Cyt_P450_sf"/>
</dbReference>
<protein>
    <recommendedName>
        <fullName evidence="11">Cytochrome P450</fullName>
    </recommendedName>
</protein>
<evidence type="ECO:0000256" key="3">
    <source>
        <dbReference type="ARBA" id="ARBA00022617"/>
    </source>
</evidence>
<dbReference type="InterPro" id="IPR002401">
    <property type="entry name" value="Cyt_P450_E_grp-I"/>
</dbReference>
<evidence type="ECO:0000313" key="9">
    <source>
        <dbReference type="EMBL" id="KAK9420248.1"/>
    </source>
</evidence>
<evidence type="ECO:0000256" key="7">
    <source>
        <dbReference type="ARBA" id="ARBA00023033"/>
    </source>
</evidence>
<keyword evidence="3" id="KW-0349">Heme</keyword>
<keyword evidence="6" id="KW-0408">Iron</keyword>
<dbReference type="Pfam" id="PF00067">
    <property type="entry name" value="p450"/>
    <property type="match status" value="1"/>
</dbReference>
<name>A0ABR2UZX9_9PEZI</name>
<proteinExistence type="predicted"/>
<evidence type="ECO:0000256" key="1">
    <source>
        <dbReference type="ARBA" id="ARBA00001971"/>
    </source>
</evidence>
<dbReference type="Proteomes" id="UP001408356">
    <property type="component" value="Unassembled WGS sequence"/>
</dbReference>
<keyword evidence="10" id="KW-1185">Reference proteome</keyword>
<comment type="caution">
    <text evidence="9">The sequence shown here is derived from an EMBL/GenBank/DDBJ whole genome shotgun (WGS) entry which is preliminary data.</text>
</comment>
<keyword evidence="8" id="KW-0812">Transmembrane</keyword>
<dbReference type="PANTHER" id="PTHR24305">
    <property type="entry name" value="CYTOCHROME P450"/>
    <property type="match status" value="1"/>
</dbReference>
<reference evidence="9 10" key="1">
    <citation type="journal article" date="2024" name="J. Plant Pathol.">
        <title>Sequence and assembly of the genome of Seiridium unicorne, isolate CBS 538.82, causal agent of cypress canker disease.</title>
        <authorList>
            <person name="Scali E."/>
            <person name="Rocca G.D."/>
            <person name="Danti R."/>
            <person name="Garbelotto M."/>
            <person name="Barberini S."/>
            <person name="Baroncelli R."/>
            <person name="Emiliani G."/>
        </authorList>
    </citation>
    <scope>NUCLEOTIDE SEQUENCE [LARGE SCALE GENOMIC DNA]</scope>
    <source>
        <strain evidence="9 10">BM-138-508</strain>
    </source>
</reference>
<dbReference type="SUPFAM" id="SSF48264">
    <property type="entry name" value="Cytochrome P450"/>
    <property type="match status" value="1"/>
</dbReference>
<dbReference type="Gene3D" id="1.10.630.10">
    <property type="entry name" value="Cytochrome P450"/>
    <property type="match status" value="1"/>
</dbReference>
<dbReference type="PANTHER" id="PTHR24305:SF107">
    <property type="entry name" value="P450, PUTATIVE (EUROFUNG)-RELATED"/>
    <property type="match status" value="1"/>
</dbReference>
<evidence type="ECO:0000256" key="8">
    <source>
        <dbReference type="SAM" id="Phobius"/>
    </source>
</evidence>
<dbReference type="CDD" id="cd11051">
    <property type="entry name" value="CYP59-like"/>
    <property type="match status" value="1"/>
</dbReference>
<keyword evidence="5" id="KW-0560">Oxidoreductase</keyword>
<comment type="pathway">
    <text evidence="2">Secondary metabolite biosynthesis.</text>
</comment>
<sequence length="560" mass="63296">MGIVDSSGLWLISRAVLGIILVYFTQSTARWLYRGYRIRKQVRDVAAQGVPTLPHSWLFGHLIFMGEFRKEHPDDVNIYSMHYWFLNNLERFFPGEETIPPIIYLDLWPVISSSMILCTHPAVSAQFTQTKSLPKAKISTDFMEPLTQKKDIVSLEGDEWKAWRTRLNPGFSPRNVTALMPELVEEALVFIDGLKGLAGTNGSWGQVFQLEEKTMNLTFDVIIRATINSRLHQQTRGSDTPLKAALLDQLEQMGRVANAARGILHALIPHQSSAVLRNNSVMHDFFMPKIQDRISSGTRATGKRTIVDLALKQFEDEGGAKPNAEFLNSLLSNLKTFLFAGHDTTATTICWMFKSLQDYPECLEKLRAEHTSVLGPEIEKAHEIILASPHLLYALPYTLAVIKETLRLYPLAAALREGNPDYFLTVPGSPVRYPTDGFAIWDGAPIIQSRNDLWPRGDEFVPERWLVPEGDPMYPENNAWRPFAMGPRNCIGMELALVELRLVAVLVVRRFDIEEAWSDWDALKGNKGVQPTVNGERLYRVGTGTVHPKDSMPVHIRLRP</sequence>